<dbReference type="EMBL" id="AP019860">
    <property type="protein sequence ID" value="BBM85453.1"/>
    <property type="molecule type" value="Genomic_DNA"/>
</dbReference>
<dbReference type="RefSeq" id="WP_368239165.1">
    <property type="nucleotide sequence ID" value="NZ_JAZFBD010000065.1"/>
</dbReference>
<feature type="transmembrane region" description="Helical" evidence="1">
    <location>
        <begin position="38"/>
        <end position="58"/>
    </location>
</feature>
<keyword evidence="3" id="KW-1185">Reference proteome</keyword>
<organism evidence="2 3">
    <name type="scientific">Uabimicrobium amorphum</name>
    <dbReference type="NCBI Taxonomy" id="2596890"/>
    <lineage>
        <taxon>Bacteria</taxon>
        <taxon>Pseudomonadati</taxon>
        <taxon>Planctomycetota</taxon>
        <taxon>Candidatus Uabimicrobiia</taxon>
        <taxon>Candidatus Uabimicrobiales</taxon>
        <taxon>Candidatus Uabimicrobiaceae</taxon>
        <taxon>Candidatus Uabimicrobium</taxon>
    </lineage>
</organism>
<sequence>MTTQTMIILAVAGGALLILVVGFSFWGTRVLREAKYDFIRYSLLANNMCLLAALVHLVYLHKDYYALGYLLPILGSFTLFFSKRFKNLSA</sequence>
<keyword evidence="1" id="KW-0812">Transmembrane</keyword>
<dbReference type="Proteomes" id="UP000326354">
    <property type="component" value="Chromosome"/>
</dbReference>
<evidence type="ECO:0000256" key="1">
    <source>
        <dbReference type="SAM" id="Phobius"/>
    </source>
</evidence>
<protein>
    <submittedName>
        <fullName evidence="2">Uncharacterized protein</fullName>
    </submittedName>
</protein>
<evidence type="ECO:0000313" key="2">
    <source>
        <dbReference type="EMBL" id="BBM85453.1"/>
    </source>
</evidence>
<keyword evidence="1" id="KW-0472">Membrane</keyword>
<name>A0A5S9IP10_UABAM</name>
<reference evidence="2 3" key="1">
    <citation type="submission" date="2019-08" db="EMBL/GenBank/DDBJ databases">
        <title>Complete genome sequence of Candidatus Uab amorphum.</title>
        <authorList>
            <person name="Shiratori T."/>
            <person name="Suzuki S."/>
            <person name="Kakizawa Y."/>
            <person name="Ishida K."/>
        </authorList>
    </citation>
    <scope>NUCLEOTIDE SEQUENCE [LARGE SCALE GENOMIC DNA]</scope>
    <source>
        <strain evidence="2 3">SRT547</strain>
    </source>
</reference>
<feature type="transmembrane region" description="Helical" evidence="1">
    <location>
        <begin position="64"/>
        <end position="82"/>
    </location>
</feature>
<proteinExistence type="predicted"/>
<keyword evidence="1" id="KW-1133">Transmembrane helix</keyword>
<gene>
    <name evidence="2" type="ORF">UABAM_03820</name>
</gene>
<dbReference type="AlphaFoldDB" id="A0A5S9IP10"/>
<dbReference type="KEGG" id="uam:UABAM_03820"/>
<evidence type="ECO:0000313" key="3">
    <source>
        <dbReference type="Proteomes" id="UP000326354"/>
    </source>
</evidence>
<feature type="transmembrane region" description="Helical" evidence="1">
    <location>
        <begin position="6"/>
        <end position="26"/>
    </location>
</feature>
<accession>A0A5S9IP10</accession>